<dbReference type="RefSeq" id="WP_212978283.1">
    <property type="nucleotide sequence ID" value="NZ_AP025343.1"/>
</dbReference>
<dbReference type="EMBL" id="BORT01000008">
    <property type="protein sequence ID" value="GIO47413.1"/>
    <property type="molecule type" value="Genomic_DNA"/>
</dbReference>
<dbReference type="Proteomes" id="UP000682811">
    <property type="component" value="Unassembled WGS sequence"/>
</dbReference>
<gene>
    <name evidence="2" type="ORF">J34TS1_21780</name>
</gene>
<evidence type="ECO:0000313" key="2">
    <source>
        <dbReference type="EMBL" id="GIO47413.1"/>
    </source>
</evidence>
<dbReference type="PROSITE" id="PS51257">
    <property type="entry name" value="PROKAR_LIPOPROTEIN"/>
    <property type="match status" value="1"/>
</dbReference>
<evidence type="ECO:0000256" key="1">
    <source>
        <dbReference type="SAM" id="SignalP"/>
    </source>
</evidence>
<dbReference type="InterPro" id="IPR050490">
    <property type="entry name" value="Bact_solute-bd_prot1"/>
</dbReference>
<dbReference type="InterPro" id="IPR006059">
    <property type="entry name" value="SBP"/>
</dbReference>
<keyword evidence="1" id="KW-0732">Signal</keyword>
<dbReference type="PANTHER" id="PTHR43649">
    <property type="entry name" value="ARABINOSE-BINDING PROTEIN-RELATED"/>
    <property type="match status" value="1"/>
</dbReference>
<dbReference type="PANTHER" id="PTHR43649:SF32">
    <property type="entry name" value="SUGAR BINDING SECRETED PROTEIN"/>
    <property type="match status" value="1"/>
</dbReference>
<keyword evidence="3" id="KW-1185">Reference proteome</keyword>
<dbReference type="AlphaFoldDB" id="A0A920CSG5"/>
<name>A0A920CSG5_9BACL</name>
<feature type="chain" id="PRO_5038897649" evidence="1">
    <location>
        <begin position="25"/>
        <end position="442"/>
    </location>
</feature>
<reference evidence="2 3" key="1">
    <citation type="submission" date="2021-03" db="EMBL/GenBank/DDBJ databases">
        <title>Antimicrobial resistance genes in bacteria isolated from Japanese honey, and their potential for conferring macrolide and lincosamide resistance in the American foulbrood pathogen Paenibacillus larvae.</title>
        <authorList>
            <person name="Okamoto M."/>
            <person name="Kumagai M."/>
            <person name="Kanamori H."/>
            <person name="Takamatsu D."/>
        </authorList>
    </citation>
    <scope>NUCLEOTIDE SEQUENCE [LARGE SCALE GENOMIC DNA]</scope>
    <source>
        <strain evidence="2 3">J34TS1</strain>
    </source>
</reference>
<proteinExistence type="predicted"/>
<dbReference type="Pfam" id="PF01547">
    <property type="entry name" value="SBP_bac_1"/>
    <property type="match status" value="1"/>
</dbReference>
<comment type="caution">
    <text evidence="2">The sequence shown here is derived from an EMBL/GenBank/DDBJ whole genome shotgun (WGS) entry which is preliminary data.</text>
</comment>
<sequence length="442" mass="49845">MNAMKRMSAAVLCSVLMLTLILSGCSGKTGESKSEGEAAGKKTKITVWIWEDAKNVIDLNMPEFKKQYPEIDVDLHVLAQSDVYQNFLIAASSSDEVPDVVNLESLRLSQMIETGGLLDITDKVAPYKDKMNAYKWADATKDGKIYAMPWDSGPVVMFYRNDLFKQAGLPYKPEDVAAQLKTWNDYMKFAKQLKEKTGVAMLAESKSQTDGVFFQQMLWQRDLWMFGKDGSVQLDNPEVIKTAQYFVDLVKNGYVYEVKPWSDAWYSSFQQNKEATIVGASWYEGLLPTLIDPDASGKWSVVPMPKWSADDKYGSAIDGGANLAINKNSKHPEEAWKFIEFMLGKEESQLKMMKEGGLFPSLETTYNDEVFKGKVPYFNDQPVRTLYIDAVKNVAPITYTKDYPLANELITNAFAEIFLDNKSVESVFKKAAAELRQKTGRK</sequence>
<evidence type="ECO:0000313" key="3">
    <source>
        <dbReference type="Proteomes" id="UP000682811"/>
    </source>
</evidence>
<dbReference type="Gene3D" id="3.40.190.10">
    <property type="entry name" value="Periplasmic binding protein-like II"/>
    <property type="match status" value="1"/>
</dbReference>
<dbReference type="CDD" id="cd13585">
    <property type="entry name" value="PBP2_TMBP_like"/>
    <property type="match status" value="1"/>
</dbReference>
<accession>A0A920CSG5</accession>
<feature type="signal peptide" evidence="1">
    <location>
        <begin position="1"/>
        <end position="24"/>
    </location>
</feature>
<protein>
    <submittedName>
        <fullName evidence="2">Sugar ABC transporter substrate-binding protein</fullName>
    </submittedName>
</protein>
<dbReference type="SUPFAM" id="SSF53850">
    <property type="entry name" value="Periplasmic binding protein-like II"/>
    <property type="match status" value="1"/>
</dbReference>
<organism evidence="2 3">
    <name type="scientific">Paenibacillus azoreducens</name>
    <dbReference type="NCBI Taxonomy" id="116718"/>
    <lineage>
        <taxon>Bacteria</taxon>
        <taxon>Bacillati</taxon>
        <taxon>Bacillota</taxon>
        <taxon>Bacilli</taxon>
        <taxon>Bacillales</taxon>
        <taxon>Paenibacillaceae</taxon>
        <taxon>Paenibacillus</taxon>
    </lineage>
</organism>